<evidence type="ECO:0000313" key="3">
    <source>
        <dbReference type="Proteomes" id="UP000250572"/>
    </source>
</evidence>
<evidence type="ECO:0000313" key="2">
    <source>
        <dbReference type="EMBL" id="PWA21217.1"/>
    </source>
</evidence>
<comment type="caution">
    <text evidence="2">The sequence shown here is derived from an EMBL/GenBank/DDBJ whole genome shotgun (WGS) entry which is preliminary data.</text>
</comment>
<keyword evidence="3" id="KW-1185">Reference proteome</keyword>
<accession>A0A315VEI4</accession>
<dbReference type="AlphaFoldDB" id="A0A315VEI4"/>
<organism evidence="2 3">
    <name type="scientific">Gambusia affinis</name>
    <name type="common">Western mosquitofish</name>
    <name type="synonym">Heterandria affinis</name>
    <dbReference type="NCBI Taxonomy" id="33528"/>
    <lineage>
        <taxon>Eukaryota</taxon>
        <taxon>Metazoa</taxon>
        <taxon>Chordata</taxon>
        <taxon>Craniata</taxon>
        <taxon>Vertebrata</taxon>
        <taxon>Euteleostomi</taxon>
        <taxon>Actinopterygii</taxon>
        <taxon>Neopterygii</taxon>
        <taxon>Teleostei</taxon>
        <taxon>Neoteleostei</taxon>
        <taxon>Acanthomorphata</taxon>
        <taxon>Ovalentaria</taxon>
        <taxon>Atherinomorphae</taxon>
        <taxon>Cyprinodontiformes</taxon>
        <taxon>Poeciliidae</taxon>
        <taxon>Poeciliinae</taxon>
        <taxon>Gambusia</taxon>
    </lineage>
</organism>
<feature type="non-terminal residue" evidence="2">
    <location>
        <position position="1"/>
    </location>
</feature>
<feature type="region of interest" description="Disordered" evidence="1">
    <location>
        <begin position="45"/>
        <end position="74"/>
    </location>
</feature>
<dbReference type="Proteomes" id="UP000250572">
    <property type="component" value="Unassembled WGS sequence"/>
</dbReference>
<reference evidence="2 3" key="1">
    <citation type="journal article" date="2018" name="G3 (Bethesda)">
        <title>A High-Quality Reference Genome for the Invasive Mosquitofish Gambusia affinis Using a Chicago Library.</title>
        <authorList>
            <person name="Hoffberg S.L."/>
            <person name="Troendle N.J."/>
            <person name="Glenn T.C."/>
            <person name="Mahmud O."/>
            <person name="Louha S."/>
            <person name="Chalopin D."/>
            <person name="Bennetzen J.L."/>
            <person name="Mauricio R."/>
        </authorList>
    </citation>
    <scope>NUCLEOTIDE SEQUENCE [LARGE SCALE GENOMIC DNA]</scope>
    <source>
        <strain evidence="2">NE01/NJP1002.9</strain>
        <tissue evidence="2">Muscle</tissue>
    </source>
</reference>
<gene>
    <name evidence="2" type="ORF">CCH79_00009446</name>
</gene>
<evidence type="ECO:0000256" key="1">
    <source>
        <dbReference type="SAM" id="MobiDB-lite"/>
    </source>
</evidence>
<protein>
    <submittedName>
        <fullName evidence="2">Uncharacterized protein</fullName>
    </submittedName>
</protein>
<sequence length="88" mass="9512">VQCLRPGAPVHSGALDVPWQDEVCCDSPTANGYIEEGSDLNLPQSPRCKFRSSSAESKPLVSLGGSKRDVPSNDPFSKVKSFEVMFRA</sequence>
<proteinExistence type="predicted"/>
<name>A0A315VEI4_GAMAF</name>
<dbReference type="EMBL" id="NHOQ01001911">
    <property type="protein sequence ID" value="PWA21217.1"/>
    <property type="molecule type" value="Genomic_DNA"/>
</dbReference>
<feature type="non-terminal residue" evidence="2">
    <location>
        <position position="88"/>
    </location>
</feature>